<keyword evidence="3" id="KW-0328">Glycosyltransferase</keyword>
<dbReference type="InterPro" id="IPR035595">
    <property type="entry name" value="UDP_glycos_trans_CS"/>
</dbReference>
<reference evidence="6 7" key="1">
    <citation type="journal article" date="2021" name="Comput. Struct. Biotechnol. J.">
        <title>De novo genome assembly of the potent medicinal plant Rehmannia glutinosa using nanopore technology.</title>
        <authorList>
            <person name="Ma L."/>
            <person name="Dong C."/>
            <person name="Song C."/>
            <person name="Wang X."/>
            <person name="Zheng X."/>
            <person name="Niu Y."/>
            <person name="Chen S."/>
            <person name="Feng W."/>
        </authorList>
    </citation>
    <scope>NUCLEOTIDE SEQUENCE [LARGE SCALE GENOMIC DNA]</scope>
    <source>
        <strain evidence="6">DH-2019</strain>
    </source>
</reference>
<accession>A0ABR0WS25</accession>
<dbReference type="EMBL" id="JABTTQ020000009">
    <property type="protein sequence ID" value="KAK6149127.1"/>
    <property type="molecule type" value="Genomic_DNA"/>
</dbReference>
<protein>
    <recommendedName>
        <fullName evidence="4">Glycosyltransferase</fullName>
        <ecNumber evidence="4">2.4.1.-</ecNumber>
    </recommendedName>
</protein>
<keyword evidence="7" id="KW-1185">Reference proteome</keyword>
<evidence type="ECO:0000313" key="6">
    <source>
        <dbReference type="EMBL" id="KAK6149127.1"/>
    </source>
</evidence>
<evidence type="ECO:0000259" key="5">
    <source>
        <dbReference type="Pfam" id="PF26168"/>
    </source>
</evidence>
<evidence type="ECO:0000256" key="3">
    <source>
        <dbReference type="RuleBase" id="RU003718"/>
    </source>
</evidence>
<evidence type="ECO:0000256" key="4">
    <source>
        <dbReference type="RuleBase" id="RU362057"/>
    </source>
</evidence>
<evidence type="ECO:0000313" key="7">
    <source>
        <dbReference type="Proteomes" id="UP001318860"/>
    </source>
</evidence>
<dbReference type="Proteomes" id="UP001318860">
    <property type="component" value="Unassembled WGS sequence"/>
</dbReference>
<dbReference type="SUPFAM" id="SSF53756">
    <property type="entry name" value="UDP-Glycosyltransferase/glycogen phosphorylase"/>
    <property type="match status" value="1"/>
</dbReference>
<comment type="caution">
    <text evidence="6">The sequence shown here is derived from an EMBL/GenBank/DDBJ whole genome shotgun (WGS) entry which is preliminary data.</text>
</comment>
<feature type="domain" description="Glycosyltransferase N-terminal" evidence="5">
    <location>
        <begin position="11"/>
        <end position="253"/>
    </location>
</feature>
<organism evidence="6 7">
    <name type="scientific">Rehmannia glutinosa</name>
    <name type="common">Chinese foxglove</name>
    <dbReference type="NCBI Taxonomy" id="99300"/>
    <lineage>
        <taxon>Eukaryota</taxon>
        <taxon>Viridiplantae</taxon>
        <taxon>Streptophyta</taxon>
        <taxon>Embryophyta</taxon>
        <taxon>Tracheophyta</taxon>
        <taxon>Spermatophyta</taxon>
        <taxon>Magnoliopsida</taxon>
        <taxon>eudicotyledons</taxon>
        <taxon>Gunneridae</taxon>
        <taxon>Pentapetalae</taxon>
        <taxon>asterids</taxon>
        <taxon>lamiids</taxon>
        <taxon>Lamiales</taxon>
        <taxon>Orobanchaceae</taxon>
        <taxon>Rehmannieae</taxon>
        <taxon>Rehmannia</taxon>
    </lineage>
</organism>
<comment type="similarity">
    <text evidence="1 3">Belongs to the UDP-glycosyltransferase family.</text>
</comment>
<dbReference type="Gene3D" id="3.40.50.2000">
    <property type="entry name" value="Glycogen Phosphorylase B"/>
    <property type="match status" value="2"/>
</dbReference>
<dbReference type="CDD" id="cd03784">
    <property type="entry name" value="GT1_Gtf-like"/>
    <property type="match status" value="1"/>
</dbReference>
<name>A0ABR0WS25_REHGL</name>
<dbReference type="PROSITE" id="PS00375">
    <property type="entry name" value="UDPGT"/>
    <property type="match status" value="1"/>
</dbReference>
<dbReference type="InterPro" id="IPR058980">
    <property type="entry name" value="Glyco_transf_N"/>
</dbReference>
<dbReference type="Pfam" id="PF00201">
    <property type="entry name" value="UDPGT"/>
    <property type="match status" value="1"/>
</dbReference>
<dbReference type="PANTHER" id="PTHR48044">
    <property type="entry name" value="GLYCOSYLTRANSFERASE"/>
    <property type="match status" value="1"/>
</dbReference>
<dbReference type="InterPro" id="IPR002213">
    <property type="entry name" value="UDP_glucos_trans"/>
</dbReference>
<dbReference type="EC" id="2.4.1.-" evidence="4"/>
<proteinExistence type="inferred from homology"/>
<evidence type="ECO:0000256" key="1">
    <source>
        <dbReference type="ARBA" id="ARBA00009995"/>
    </source>
</evidence>
<gene>
    <name evidence="6" type="ORF">DH2020_016652</name>
</gene>
<keyword evidence="2 3" id="KW-0808">Transferase</keyword>
<dbReference type="Pfam" id="PF26168">
    <property type="entry name" value="Glyco_transf_N"/>
    <property type="match status" value="1"/>
</dbReference>
<evidence type="ECO:0000256" key="2">
    <source>
        <dbReference type="ARBA" id="ARBA00022679"/>
    </source>
</evidence>
<sequence length="482" mass="53875">MATMNDSISTRVAVVMVPLPAQGHLNQLLQLSRLIAANDIPVHYVCTATHIHQTKLRVHGWDPRAAANLHFHDLPIPEFQTPCPNPNAANKFPSHLQPLFNAASQLRRPLAGLLHSLSHTSHRVVVIHDSLMSSVVQDVVSIQNAESYIFHSVSAFSVFWYFQESPDINYPFPVEDYEIKEQIPSLEDCFTSEFMEFIISEQKYIGLISGSLYNTSRVVEGKYMDLIEKMSENDEKPEISGNKKQWALGPFNPVDNIIESGSRAGPCLEWLDGLGPNSVIFVSFGTTTTLSDKQIQELAMGLERSEQKFIWVLRDADSGDVFSGNNNNNNNNVKKIEILPKGFEERVKERGIIVRDWAPQLKILGHCAIGGFMSHCGWNSCMESISMGVPIAAWPMHSDQPRNAVLVTKILRIGIVVRNWDHKDEIVKSSVVESVVRRLMASEEGVEVRKRAAELGSAIREAVAEGGSTRLELESFISHITR</sequence>
<dbReference type="PANTHER" id="PTHR48044:SF22">
    <property type="entry name" value="GLYCOSYLTRANSFERASE"/>
    <property type="match status" value="1"/>
</dbReference>